<accession>A0ABQ6LH69</accession>
<evidence type="ECO:0000313" key="3">
    <source>
        <dbReference type="Proteomes" id="UP001239909"/>
    </source>
</evidence>
<evidence type="ECO:0000313" key="2">
    <source>
        <dbReference type="EMBL" id="GMG81575.1"/>
    </source>
</evidence>
<organism evidence="2 3">
    <name type="scientific">Paralimibaculum aggregatum</name>
    <dbReference type="NCBI Taxonomy" id="3036245"/>
    <lineage>
        <taxon>Bacteria</taxon>
        <taxon>Pseudomonadati</taxon>
        <taxon>Pseudomonadota</taxon>
        <taxon>Alphaproteobacteria</taxon>
        <taxon>Rhodobacterales</taxon>
        <taxon>Paracoccaceae</taxon>
        <taxon>Paralimibaculum</taxon>
    </lineage>
</organism>
<proteinExistence type="predicted"/>
<protein>
    <submittedName>
        <fullName evidence="2">DUF1028 domain-containing protein</fullName>
    </submittedName>
</protein>
<sequence>MTFSVAAVCPESGEIGFAVTTSSVCVGARVGAAVAGRCVVFSQARTDPRLHRTGLAAYLAAGDADAALAAMQAAATAPHWRQLGVLGQDGTARHFTGASCLPSCGGLAGDHALALGNYLGSDAVLPAMIAALAEAAGRPLAARLIGALAAGLAAGGERDPLQSAAVKVYGAHDFPLTDLRVDRSAEPVAELAALWQDWEPKAAAYVTRALDPDAAPPSHEVEHGQPREGSA</sequence>
<feature type="region of interest" description="Disordered" evidence="1">
    <location>
        <begin position="207"/>
        <end position="231"/>
    </location>
</feature>
<dbReference type="InterPro" id="IPR029055">
    <property type="entry name" value="Ntn_hydrolases_N"/>
</dbReference>
<dbReference type="PANTHER" id="PTHR39328">
    <property type="entry name" value="BLL2871 PROTEIN"/>
    <property type="match status" value="1"/>
</dbReference>
<dbReference type="RefSeq" id="WP_285670237.1">
    <property type="nucleotide sequence ID" value="NZ_BSYI01000004.1"/>
</dbReference>
<reference evidence="2 3" key="1">
    <citation type="submission" date="2023-04" db="EMBL/GenBank/DDBJ databases">
        <title>Marinoamorphus aggregata gen. nov., sp. Nov., isolate from tissue of brittle star Ophioplocus japonicus.</title>
        <authorList>
            <person name="Kawano K."/>
            <person name="Sawayama S."/>
            <person name="Nakagawa S."/>
        </authorList>
    </citation>
    <scope>NUCLEOTIDE SEQUENCE [LARGE SCALE GENOMIC DNA]</scope>
    <source>
        <strain evidence="2 3">NKW23</strain>
    </source>
</reference>
<dbReference type="EMBL" id="BSYI01000004">
    <property type="protein sequence ID" value="GMG81575.1"/>
    <property type="molecule type" value="Genomic_DNA"/>
</dbReference>
<dbReference type="InterPro" id="IPR010430">
    <property type="entry name" value="DUF1028"/>
</dbReference>
<keyword evidence="3" id="KW-1185">Reference proteome</keyword>
<dbReference type="Pfam" id="PF06267">
    <property type="entry name" value="DUF1028"/>
    <property type="match status" value="1"/>
</dbReference>
<feature type="compositionally biased region" description="Basic and acidic residues" evidence="1">
    <location>
        <begin position="219"/>
        <end position="231"/>
    </location>
</feature>
<evidence type="ECO:0000256" key="1">
    <source>
        <dbReference type="SAM" id="MobiDB-lite"/>
    </source>
</evidence>
<dbReference type="SUPFAM" id="SSF56235">
    <property type="entry name" value="N-terminal nucleophile aminohydrolases (Ntn hydrolases)"/>
    <property type="match status" value="1"/>
</dbReference>
<comment type="caution">
    <text evidence="2">The sequence shown here is derived from an EMBL/GenBank/DDBJ whole genome shotgun (WGS) entry which is preliminary data.</text>
</comment>
<name>A0ABQ6LH69_9RHOB</name>
<dbReference type="Gene3D" id="3.60.20.10">
    <property type="entry name" value="Glutamine Phosphoribosylpyrophosphate, subunit 1, domain 1"/>
    <property type="match status" value="1"/>
</dbReference>
<gene>
    <name evidence="2" type="ORF">LNKW23_07880</name>
</gene>
<dbReference type="PANTHER" id="PTHR39328:SF1">
    <property type="entry name" value="BLL2871 PROTEIN"/>
    <property type="match status" value="1"/>
</dbReference>
<dbReference type="Proteomes" id="UP001239909">
    <property type="component" value="Unassembled WGS sequence"/>
</dbReference>